<proteinExistence type="predicted"/>
<reference evidence="1 2" key="1">
    <citation type="journal article" date="2001" name="J. Bacteriol.">
        <title>Genome sequence and comparative analysis of the solvent-producing bacterium Clostridium acetobutylicum.</title>
        <authorList>
            <person name="Nolling J."/>
            <person name="Breton G."/>
            <person name="Omelchenko M.V."/>
            <person name="Makarova K.S."/>
            <person name="Zeng Q."/>
            <person name="Gibson R."/>
            <person name="Lee H.M."/>
            <person name="Dubois J."/>
            <person name="Qiu D."/>
            <person name="Hitti J."/>
            <person name="Wolf Y.I."/>
            <person name="Tatusov R.L."/>
            <person name="Sabathe F."/>
            <person name="Doucette-Stamm L."/>
            <person name="Soucaille P."/>
            <person name="Daly M.J."/>
            <person name="Bennett G.N."/>
            <person name="Koonin E.V."/>
            <person name="Smith D.R."/>
        </authorList>
    </citation>
    <scope>NUCLEOTIDE SEQUENCE [LARGE SCALE GENOMIC DNA]</scope>
    <source>
        <strain evidence="2">ATCC 824 / DSM 792 / JCM 1419 / LMG 5710 / VKM B-1787</strain>
    </source>
</reference>
<name>Q97HH7_CLOAB</name>
<dbReference type="Proteomes" id="UP000000814">
    <property type="component" value="Chromosome"/>
</dbReference>
<dbReference type="PIR" id="F97150">
    <property type="entry name" value="F97150"/>
</dbReference>
<dbReference type="HOGENOM" id="CLU_2895929_0_0_9"/>
<dbReference type="KEGG" id="cac:CA_C2034"/>
<keyword evidence="2" id="KW-1185">Reference proteome</keyword>
<protein>
    <submittedName>
        <fullName evidence="1">Uncharacterized protein</fullName>
    </submittedName>
</protein>
<evidence type="ECO:0000313" key="1">
    <source>
        <dbReference type="EMBL" id="AAK79993.1"/>
    </source>
</evidence>
<gene>
    <name evidence="1" type="ordered locus">CA_C2034</name>
</gene>
<accession>Q97HH7</accession>
<dbReference type="RefSeq" id="WP_010965334.1">
    <property type="nucleotide sequence ID" value="NC_003030.1"/>
</dbReference>
<dbReference type="EMBL" id="AE001437">
    <property type="protein sequence ID" value="AAK79993.1"/>
    <property type="molecule type" value="Genomic_DNA"/>
</dbReference>
<dbReference type="GeneID" id="44998519"/>
<organism evidence="1 2">
    <name type="scientific">Clostridium acetobutylicum (strain ATCC 824 / DSM 792 / JCM 1419 / IAM 19013 / LMG 5710 / NBRC 13948 / NRRL B-527 / VKM B-1787 / 2291 / W)</name>
    <dbReference type="NCBI Taxonomy" id="272562"/>
    <lineage>
        <taxon>Bacteria</taxon>
        <taxon>Bacillati</taxon>
        <taxon>Bacillota</taxon>
        <taxon>Clostridia</taxon>
        <taxon>Eubacteriales</taxon>
        <taxon>Clostridiaceae</taxon>
        <taxon>Clostridium</taxon>
    </lineage>
</organism>
<dbReference type="STRING" id="272562.CA_C2034"/>
<sequence length="62" mass="7245">MSIFIQEKINELNKICKGSEKYIEKYNEILKSIVSLKGLYTIVNRNTTDDDVKNNKGKFFLD</sequence>
<dbReference type="PATRIC" id="fig|272562.8.peg.2239"/>
<evidence type="ECO:0000313" key="2">
    <source>
        <dbReference type="Proteomes" id="UP000000814"/>
    </source>
</evidence>
<dbReference type="AlphaFoldDB" id="Q97HH7"/>